<dbReference type="AlphaFoldDB" id="A0A381NX70"/>
<protein>
    <recommendedName>
        <fullName evidence="1">ABM domain-containing protein</fullName>
    </recommendedName>
</protein>
<name>A0A381NX70_9ZZZZ</name>
<dbReference type="InterPro" id="IPR007138">
    <property type="entry name" value="ABM_dom"/>
</dbReference>
<organism evidence="2">
    <name type="scientific">marine metagenome</name>
    <dbReference type="NCBI Taxonomy" id="408172"/>
    <lineage>
        <taxon>unclassified sequences</taxon>
        <taxon>metagenomes</taxon>
        <taxon>ecological metagenomes</taxon>
    </lineage>
</organism>
<evidence type="ECO:0000313" key="2">
    <source>
        <dbReference type="EMBL" id="SUZ59215.1"/>
    </source>
</evidence>
<dbReference type="Pfam" id="PF03992">
    <property type="entry name" value="ABM"/>
    <property type="match status" value="1"/>
</dbReference>
<dbReference type="EMBL" id="UINC01000666">
    <property type="protein sequence ID" value="SUZ59215.1"/>
    <property type="molecule type" value="Genomic_DNA"/>
</dbReference>
<feature type="domain" description="ABM" evidence="1">
    <location>
        <begin position="13"/>
        <end position="101"/>
    </location>
</feature>
<gene>
    <name evidence="2" type="ORF">METZ01_LOCUS12069</name>
</gene>
<dbReference type="SUPFAM" id="SSF54909">
    <property type="entry name" value="Dimeric alpha+beta barrel"/>
    <property type="match status" value="1"/>
</dbReference>
<accession>A0A381NX70</accession>
<evidence type="ECO:0000259" key="1">
    <source>
        <dbReference type="PROSITE" id="PS51725"/>
    </source>
</evidence>
<dbReference type="InterPro" id="IPR011008">
    <property type="entry name" value="Dimeric_a/b-barrel"/>
</dbReference>
<dbReference type="Gene3D" id="3.30.70.100">
    <property type="match status" value="1"/>
</dbReference>
<dbReference type="PROSITE" id="PS51725">
    <property type="entry name" value="ABM"/>
    <property type="match status" value="1"/>
</dbReference>
<sequence>MTEPTAIPDGDLEIALVQLTFDASDAELLLPVLSKYVVMTRNQPECRNADLCVSFTDSNHFVIIEKWDSEEAARAHFDSAVMVEMAESCSGILAHRPDVELLEGLSAHDLN</sequence>
<reference evidence="2" key="1">
    <citation type="submission" date="2018-05" db="EMBL/GenBank/DDBJ databases">
        <authorList>
            <person name="Lanie J.A."/>
            <person name="Ng W.-L."/>
            <person name="Kazmierczak K.M."/>
            <person name="Andrzejewski T.M."/>
            <person name="Davidsen T.M."/>
            <person name="Wayne K.J."/>
            <person name="Tettelin H."/>
            <person name="Glass J.I."/>
            <person name="Rusch D."/>
            <person name="Podicherti R."/>
            <person name="Tsui H.-C.T."/>
            <person name="Winkler M.E."/>
        </authorList>
    </citation>
    <scope>NUCLEOTIDE SEQUENCE</scope>
</reference>
<proteinExistence type="predicted"/>